<evidence type="ECO:0000256" key="1">
    <source>
        <dbReference type="SAM" id="MobiDB-lite"/>
    </source>
</evidence>
<feature type="compositionally biased region" description="Polar residues" evidence="1">
    <location>
        <begin position="90"/>
        <end position="105"/>
    </location>
</feature>
<dbReference type="KEGG" id="mrr:Moror_2881"/>
<dbReference type="HOGENOM" id="CLU_1103033_0_0_1"/>
<comment type="caution">
    <text evidence="2">The sequence shown here is derived from an EMBL/GenBank/DDBJ whole genome shotgun (WGS) entry which is preliminary data.</text>
</comment>
<feature type="region of interest" description="Disordered" evidence="1">
    <location>
        <begin position="89"/>
        <end position="109"/>
    </location>
</feature>
<evidence type="ECO:0000313" key="3">
    <source>
        <dbReference type="Proteomes" id="UP000017559"/>
    </source>
</evidence>
<dbReference type="Proteomes" id="UP000017559">
    <property type="component" value="Unassembled WGS sequence"/>
</dbReference>
<reference evidence="2 3" key="1">
    <citation type="journal article" date="2014" name="BMC Genomics">
        <title>Genome and secretome analysis of the hemibiotrophic fungal pathogen, Moniliophthora roreri, which causes frosty pod rot disease of cacao: mechanisms of the biotrophic and necrotrophic phases.</title>
        <authorList>
            <person name="Meinhardt L.W."/>
            <person name="Costa G.G.L."/>
            <person name="Thomazella D.P.T."/>
            <person name="Teixeira P.J.P.L."/>
            <person name="Carazzolle M.F."/>
            <person name="Schuster S.C."/>
            <person name="Carlson J.E."/>
            <person name="Guiltinan M.J."/>
            <person name="Mieczkowski P."/>
            <person name="Farmer A."/>
            <person name="Ramaraj T."/>
            <person name="Crozier J."/>
            <person name="Davis R.E."/>
            <person name="Shao J."/>
            <person name="Melnick R.L."/>
            <person name="Pereira G.A.G."/>
            <person name="Bailey B.A."/>
        </authorList>
    </citation>
    <scope>NUCLEOTIDE SEQUENCE [LARGE SCALE GENOMIC DNA]</scope>
    <source>
        <strain evidence="2 3">MCA 2997</strain>
    </source>
</reference>
<protein>
    <submittedName>
        <fullName evidence="2">Uncharacterized protein</fullName>
    </submittedName>
</protein>
<feature type="compositionally biased region" description="Low complexity" evidence="1">
    <location>
        <begin position="1"/>
        <end position="16"/>
    </location>
</feature>
<dbReference type="EMBL" id="AWSO01000361">
    <property type="protein sequence ID" value="ESK91252.1"/>
    <property type="molecule type" value="Genomic_DNA"/>
</dbReference>
<dbReference type="AlphaFoldDB" id="V2XC13"/>
<feature type="compositionally biased region" description="Low complexity" evidence="1">
    <location>
        <begin position="53"/>
        <end position="72"/>
    </location>
</feature>
<accession>V2XC13</accession>
<gene>
    <name evidence="2" type="ORF">Moror_2881</name>
</gene>
<name>V2XC13_MONRO</name>
<evidence type="ECO:0000313" key="2">
    <source>
        <dbReference type="EMBL" id="ESK91252.1"/>
    </source>
</evidence>
<sequence length="252" mass="27577">MEYSTRHTSASSSRSSIGPIEIPLSAKARRCSPHAPHACSPTTPSPDLLFEMSPLDSQNSQSSSPSCRSFHSTHWRDNELDSFIIPPQARVSSRPSSPQTHRINISSSSLSESFASSHAKHARFRNSVNNTHNIGLATPSAITDSVPPTTPPIIKTTAIHKICGFNPDPETLPKTPECHDFVPQKRISALTMSNSSRPTLSPASGSPVVLPWLLPGSRDDDEDYLSCASQSFDFKKFLLYRLDKGRMRGIRA</sequence>
<keyword evidence="3" id="KW-1185">Reference proteome</keyword>
<dbReference type="OrthoDB" id="2969834at2759"/>
<organism evidence="2 3">
    <name type="scientific">Moniliophthora roreri (strain MCA 2997)</name>
    <name type="common">Cocoa frosty pod rot fungus</name>
    <name type="synonym">Crinipellis roreri</name>
    <dbReference type="NCBI Taxonomy" id="1381753"/>
    <lineage>
        <taxon>Eukaryota</taxon>
        <taxon>Fungi</taxon>
        <taxon>Dikarya</taxon>
        <taxon>Basidiomycota</taxon>
        <taxon>Agaricomycotina</taxon>
        <taxon>Agaricomycetes</taxon>
        <taxon>Agaricomycetidae</taxon>
        <taxon>Agaricales</taxon>
        <taxon>Marasmiineae</taxon>
        <taxon>Marasmiaceae</taxon>
        <taxon>Moniliophthora</taxon>
    </lineage>
</organism>
<feature type="region of interest" description="Disordered" evidence="1">
    <location>
        <begin position="1"/>
        <end position="72"/>
    </location>
</feature>
<proteinExistence type="predicted"/>